<dbReference type="KEGG" id="snep:Enr13x_27130"/>
<accession>A0A518HPU5</accession>
<feature type="region of interest" description="Disordered" evidence="1">
    <location>
        <begin position="68"/>
        <end position="96"/>
    </location>
</feature>
<dbReference type="OrthoDB" id="284785at2"/>
<keyword evidence="3" id="KW-1185">Reference proteome</keyword>
<protein>
    <submittedName>
        <fullName evidence="2">Uncharacterized protein</fullName>
    </submittedName>
</protein>
<feature type="compositionally biased region" description="Low complexity" evidence="1">
    <location>
        <begin position="169"/>
        <end position="187"/>
    </location>
</feature>
<feature type="compositionally biased region" description="Acidic residues" evidence="1">
    <location>
        <begin position="191"/>
        <end position="209"/>
    </location>
</feature>
<feature type="region of interest" description="Disordered" evidence="1">
    <location>
        <begin position="158"/>
        <end position="236"/>
    </location>
</feature>
<dbReference type="Proteomes" id="UP000319004">
    <property type="component" value="Chromosome"/>
</dbReference>
<dbReference type="EMBL" id="CP037423">
    <property type="protein sequence ID" value="QDV42862.1"/>
    <property type="molecule type" value="Genomic_DNA"/>
</dbReference>
<sequence>MNVNLQKYAPPCSVLAIALYLGWPPEAPLDLGEDVVRAKSVRWKVTDLETPSLPAVVGKDPFAAVLVQQPSDDPSRPDAATDSTPEAPVGPTDEDLRNGLRLAGIAQTDDHRWAILNGSVCKLGDQVPVDGLVDVTATIREIASDHITVVSGPLTIRIKRQERPKRTADSAASTANPAPPTAGNAIAKSQDEDEQADDEDEEPSDDEQAPADPEPTDSDRQRGQADPPANFFPVNL</sequence>
<dbReference type="AlphaFoldDB" id="A0A518HPU5"/>
<name>A0A518HPU5_9BACT</name>
<evidence type="ECO:0000256" key="1">
    <source>
        <dbReference type="SAM" id="MobiDB-lite"/>
    </source>
</evidence>
<evidence type="ECO:0000313" key="3">
    <source>
        <dbReference type="Proteomes" id="UP000319004"/>
    </source>
</evidence>
<dbReference type="RefSeq" id="WP_145386568.1">
    <property type="nucleotide sequence ID" value="NZ_CP037423.1"/>
</dbReference>
<organism evidence="2 3">
    <name type="scientific">Stieleria neptunia</name>
    <dbReference type="NCBI Taxonomy" id="2527979"/>
    <lineage>
        <taxon>Bacteria</taxon>
        <taxon>Pseudomonadati</taxon>
        <taxon>Planctomycetota</taxon>
        <taxon>Planctomycetia</taxon>
        <taxon>Pirellulales</taxon>
        <taxon>Pirellulaceae</taxon>
        <taxon>Stieleria</taxon>
    </lineage>
</organism>
<evidence type="ECO:0000313" key="2">
    <source>
        <dbReference type="EMBL" id="QDV42862.1"/>
    </source>
</evidence>
<proteinExistence type="predicted"/>
<feature type="compositionally biased region" description="Basic and acidic residues" evidence="1">
    <location>
        <begin position="159"/>
        <end position="168"/>
    </location>
</feature>
<gene>
    <name evidence="2" type="ORF">Enr13x_27130</name>
</gene>
<reference evidence="2 3" key="1">
    <citation type="submission" date="2019-03" db="EMBL/GenBank/DDBJ databases">
        <title>Deep-cultivation of Planctomycetes and their phenomic and genomic characterization uncovers novel biology.</title>
        <authorList>
            <person name="Wiegand S."/>
            <person name="Jogler M."/>
            <person name="Boedeker C."/>
            <person name="Pinto D."/>
            <person name="Vollmers J."/>
            <person name="Rivas-Marin E."/>
            <person name="Kohn T."/>
            <person name="Peeters S.H."/>
            <person name="Heuer A."/>
            <person name="Rast P."/>
            <person name="Oberbeckmann S."/>
            <person name="Bunk B."/>
            <person name="Jeske O."/>
            <person name="Meyerdierks A."/>
            <person name="Storesund J.E."/>
            <person name="Kallscheuer N."/>
            <person name="Luecker S."/>
            <person name="Lage O.M."/>
            <person name="Pohl T."/>
            <person name="Merkel B.J."/>
            <person name="Hornburger P."/>
            <person name="Mueller R.-W."/>
            <person name="Bruemmer F."/>
            <person name="Labrenz M."/>
            <person name="Spormann A.M."/>
            <person name="Op den Camp H."/>
            <person name="Overmann J."/>
            <person name="Amann R."/>
            <person name="Jetten M.S.M."/>
            <person name="Mascher T."/>
            <person name="Medema M.H."/>
            <person name="Devos D.P."/>
            <person name="Kaster A.-K."/>
            <person name="Ovreas L."/>
            <person name="Rohde M."/>
            <person name="Galperin M.Y."/>
            <person name="Jogler C."/>
        </authorList>
    </citation>
    <scope>NUCLEOTIDE SEQUENCE [LARGE SCALE GENOMIC DNA]</scope>
    <source>
        <strain evidence="2 3">Enr13</strain>
    </source>
</reference>